<organism evidence="2 3">
    <name type="scientific">Thiohalocapsa halophila</name>
    <dbReference type="NCBI Taxonomy" id="69359"/>
    <lineage>
        <taxon>Bacteria</taxon>
        <taxon>Pseudomonadati</taxon>
        <taxon>Pseudomonadota</taxon>
        <taxon>Gammaproteobacteria</taxon>
        <taxon>Chromatiales</taxon>
        <taxon>Chromatiaceae</taxon>
        <taxon>Thiohalocapsa</taxon>
    </lineage>
</organism>
<accession>A0ABS1CJ48</accession>
<keyword evidence="1" id="KW-1133">Transmembrane helix</keyword>
<dbReference type="EMBL" id="NRRV01000036">
    <property type="protein sequence ID" value="MBK1631955.1"/>
    <property type="molecule type" value="Genomic_DNA"/>
</dbReference>
<comment type="caution">
    <text evidence="2">The sequence shown here is derived from an EMBL/GenBank/DDBJ whole genome shotgun (WGS) entry which is preliminary data.</text>
</comment>
<keyword evidence="1" id="KW-0812">Transmembrane</keyword>
<feature type="transmembrane region" description="Helical" evidence="1">
    <location>
        <begin position="95"/>
        <end position="121"/>
    </location>
</feature>
<keyword evidence="1" id="KW-0472">Membrane</keyword>
<dbReference type="Proteomes" id="UP000748752">
    <property type="component" value="Unassembled WGS sequence"/>
</dbReference>
<reference evidence="2 3" key="1">
    <citation type="journal article" date="2020" name="Microorganisms">
        <title>Osmotic Adaptation and Compatible Solute Biosynthesis of Phototrophic Bacteria as Revealed from Genome Analyses.</title>
        <authorList>
            <person name="Imhoff J.F."/>
            <person name="Rahn T."/>
            <person name="Kunzel S."/>
            <person name="Keller A."/>
            <person name="Neulinger S.C."/>
        </authorList>
    </citation>
    <scope>NUCLEOTIDE SEQUENCE [LARGE SCALE GENOMIC DNA]</scope>
    <source>
        <strain evidence="2 3">DSM 6210</strain>
    </source>
</reference>
<feature type="transmembrane region" description="Helical" evidence="1">
    <location>
        <begin position="172"/>
        <end position="194"/>
    </location>
</feature>
<evidence type="ECO:0000256" key="1">
    <source>
        <dbReference type="SAM" id="Phobius"/>
    </source>
</evidence>
<feature type="transmembrane region" description="Helical" evidence="1">
    <location>
        <begin position="142"/>
        <end position="160"/>
    </location>
</feature>
<evidence type="ECO:0000313" key="3">
    <source>
        <dbReference type="Proteomes" id="UP000748752"/>
    </source>
</evidence>
<evidence type="ECO:0000313" key="2">
    <source>
        <dbReference type="EMBL" id="MBK1631955.1"/>
    </source>
</evidence>
<feature type="transmembrane region" description="Helical" evidence="1">
    <location>
        <begin position="12"/>
        <end position="30"/>
    </location>
</feature>
<sequence>MVNIPDIAKQLATVLGTASVLGYITGYLAMRARAFALGSDPVFALVDAAYVFAGFRFLFVTLLLLLAAMPVVFLLRWGLLSAKTFWSPPQQIVDWVGVGLLTVAVLWIIVQSLAATGVLLIPPENYSGWDKAVLGLAPARRLGLSVLTLTLFCATLLWLHGRWGATLEPLDWLLGLLLAALAFLLPIQHGAFFADRNVRLLDGVPSAAAALVPPVAVVDGTPDSAILLGRDANGARLLTTVQREALNGVGVRRIMPLAEFNAALLPGPAVALMAATQAEDPMTDGTTTDSGQGAETASRGWLERLLAQLQLTLEKISSLGDSGIEAGQLWVVELRDHGSTGTPRRLGAADDLAWPVAGRQRIFAIQGQRAVEMTTGEPQPLGPAGIHWHKLVGVAPDGTLLGIRVDAEGVPQLATLLPDGTLKSRPADTRDQVLLATLLQESRSYTGGRTLQVDRPVSGQGFDVFLTVAGETHNVSECRGDACGQPSLSADGKRVVFIREPRH</sequence>
<feature type="transmembrane region" description="Helical" evidence="1">
    <location>
        <begin position="42"/>
        <end position="75"/>
    </location>
</feature>
<name>A0ABS1CJ48_9GAMM</name>
<gene>
    <name evidence="2" type="ORF">CKO31_14660</name>
</gene>
<dbReference type="RefSeq" id="WP_200238996.1">
    <property type="nucleotide sequence ID" value="NZ_NRRV01000036.1"/>
</dbReference>
<keyword evidence="3" id="KW-1185">Reference proteome</keyword>
<proteinExistence type="predicted"/>
<protein>
    <submittedName>
        <fullName evidence="2">Uncharacterized protein</fullName>
    </submittedName>
</protein>